<dbReference type="Pfam" id="PF00276">
    <property type="entry name" value="Ribosomal_L23"/>
    <property type="match status" value="1"/>
</dbReference>
<reference evidence="7" key="1">
    <citation type="submission" date="2020-05" db="EMBL/GenBank/DDBJ databases">
        <title>Phylogenomic resolution of chytrid fungi.</title>
        <authorList>
            <person name="Stajich J.E."/>
            <person name="Amses K."/>
            <person name="Simmons R."/>
            <person name="Seto K."/>
            <person name="Myers J."/>
            <person name="Bonds A."/>
            <person name="Quandt C.A."/>
            <person name="Barry K."/>
            <person name="Liu P."/>
            <person name="Grigoriev I."/>
            <person name="Longcore J.E."/>
            <person name="James T.Y."/>
        </authorList>
    </citation>
    <scope>NUCLEOTIDE SEQUENCE</scope>
    <source>
        <strain evidence="7">PLAUS21</strain>
    </source>
</reference>
<protein>
    <submittedName>
        <fullName evidence="7">60S ribosomal protein L23A</fullName>
    </submittedName>
</protein>
<dbReference type="PANTHER" id="PTHR11620">
    <property type="entry name" value="60S RIBOSOMAL PROTEIN L23A"/>
    <property type="match status" value="1"/>
</dbReference>
<dbReference type="Proteomes" id="UP001210925">
    <property type="component" value="Unassembled WGS sequence"/>
</dbReference>
<dbReference type="InterPro" id="IPR005633">
    <property type="entry name" value="Ribosomal_uL23_N"/>
</dbReference>
<dbReference type="HAMAP" id="MF_01369_A">
    <property type="entry name" value="Ribosomal_uL23_A"/>
    <property type="match status" value="1"/>
</dbReference>
<keyword evidence="5" id="KW-0687">Ribonucleoprotein</keyword>
<evidence type="ECO:0000259" key="6">
    <source>
        <dbReference type="Pfam" id="PF03939"/>
    </source>
</evidence>
<dbReference type="EMBL" id="JADGKB010000114">
    <property type="protein sequence ID" value="KAJ3253283.1"/>
    <property type="molecule type" value="Genomic_DNA"/>
</dbReference>
<proteinExistence type="inferred from homology"/>
<accession>A0AAD5Y0Y5</accession>
<dbReference type="InterPro" id="IPR012678">
    <property type="entry name" value="Ribosomal_uL23/eL15/eS24_sf"/>
</dbReference>
<comment type="caution">
    <text evidence="7">The sequence shown here is derived from an EMBL/GenBank/DDBJ whole genome shotgun (WGS) entry which is preliminary data.</text>
</comment>
<dbReference type="GO" id="GO:0006412">
    <property type="term" value="P:translation"/>
    <property type="evidence" value="ECO:0007669"/>
    <property type="project" value="InterPro"/>
</dbReference>
<evidence type="ECO:0000313" key="8">
    <source>
        <dbReference type="Proteomes" id="UP001210925"/>
    </source>
</evidence>
<dbReference type="NCBIfam" id="NF011118">
    <property type="entry name" value="PRK14548.1"/>
    <property type="match status" value="1"/>
</dbReference>
<evidence type="ECO:0000256" key="3">
    <source>
        <dbReference type="ARBA" id="ARBA00022884"/>
    </source>
</evidence>
<evidence type="ECO:0000256" key="2">
    <source>
        <dbReference type="ARBA" id="ARBA00022730"/>
    </source>
</evidence>
<feature type="domain" description="Large ribosomal subunit protein uL23 N-terminal" evidence="6">
    <location>
        <begin position="10"/>
        <end position="58"/>
    </location>
</feature>
<dbReference type="GO" id="GO:1990904">
    <property type="term" value="C:ribonucleoprotein complex"/>
    <property type="evidence" value="ECO:0007669"/>
    <property type="project" value="UniProtKB-KW"/>
</dbReference>
<evidence type="ECO:0000313" key="7">
    <source>
        <dbReference type="EMBL" id="KAJ3253283.1"/>
    </source>
</evidence>
<sequence>MAPVAKKTEAVKQAASAKKAALKGTAKKQIKTKTSATFHLPKTLKLARAPKYARKAVAKTPSLDQYSVIKFPLATESAMKKIEYDNTLVFICDVRSNKRQIKDALKRLYDVDVANVNTLIRPDGKKKAFVRLPADVEATEVASRIGLM</sequence>
<dbReference type="FunFam" id="3.30.70.330:FF:000035">
    <property type="entry name" value="60S ribosomal protein L23a"/>
    <property type="match status" value="1"/>
</dbReference>
<dbReference type="InterPro" id="IPR013025">
    <property type="entry name" value="Ribosomal_uL23-like"/>
</dbReference>
<organism evidence="7 8">
    <name type="scientific">Boothiomyces macroporosus</name>
    <dbReference type="NCBI Taxonomy" id="261099"/>
    <lineage>
        <taxon>Eukaryota</taxon>
        <taxon>Fungi</taxon>
        <taxon>Fungi incertae sedis</taxon>
        <taxon>Chytridiomycota</taxon>
        <taxon>Chytridiomycota incertae sedis</taxon>
        <taxon>Chytridiomycetes</taxon>
        <taxon>Rhizophydiales</taxon>
        <taxon>Terramycetaceae</taxon>
        <taxon>Boothiomyces</taxon>
    </lineage>
</organism>
<name>A0AAD5Y0Y5_9FUNG</name>
<dbReference type="GO" id="GO:0019843">
    <property type="term" value="F:rRNA binding"/>
    <property type="evidence" value="ECO:0007669"/>
    <property type="project" value="UniProtKB-KW"/>
</dbReference>
<keyword evidence="8" id="KW-1185">Reference proteome</keyword>
<dbReference type="GO" id="GO:0003735">
    <property type="term" value="F:structural constituent of ribosome"/>
    <property type="evidence" value="ECO:0007669"/>
    <property type="project" value="InterPro"/>
</dbReference>
<evidence type="ECO:0000256" key="1">
    <source>
        <dbReference type="ARBA" id="ARBA00006700"/>
    </source>
</evidence>
<gene>
    <name evidence="7" type="primary">RPL23A</name>
    <name evidence="7" type="ORF">HK103_000777</name>
</gene>
<dbReference type="InterPro" id="IPR012677">
    <property type="entry name" value="Nucleotide-bd_a/b_plait_sf"/>
</dbReference>
<dbReference type="Pfam" id="PF03939">
    <property type="entry name" value="Ribosomal_L23eN"/>
    <property type="match status" value="1"/>
</dbReference>
<keyword evidence="3" id="KW-0694">RNA-binding</keyword>
<dbReference type="Gene3D" id="3.30.70.330">
    <property type="match status" value="1"/>
</dbReference>
<dbReference type="SUPFAM" id="SSF54189">
    <property type="entry name" value="Ribosomal proteins S24e, L23 and L15e"/>
    <property type="match status" value="1"/>
</dbReference>
<comment type="similarity">
    <text evidence="1">Belongs to the universal ribosomal protein uL23 family.</text>
</comment>
<keyword evidence="4 7" id="KW-0689">Ribosomal protein</keyword>
<dbReference type="GO" id="GO:0005840">
    <property type="term" value="C:ribosome"/>
    <property type="evidence" value="ECO:0007669"/>
    <property type="project" value="UniProtKB-KW"/>
</dbReference>
<dbReference type="AlphaFoldDB" id="A0AAD5Y0Y5"/>
<evidence type="ECO:0000256" key="4">
    <source>
        <dbReference type="ARBA" id="ARBA00022980"/>
    </source>
</evidence>
<evidence type="ECO:0000256" key="5">
    <source>
        <dbReference type="ARBA" id="ARBA00023274"/>
    </source>
</evidence>
<keyword evidence="2" id="KW-0699">rRNA-binding</keyword>